<name>A0AAU9USE9_EUPED</name>
<keyword evidence="2" id="KW-1185">Reference proteome</keyword>
<evidence type="ECO:0000313" key="2">
    <source>
        <dbReference type="Proteomes" id="UP001153954"/>
    </source>
</evidence>
<evidence type="ECO:0000313" key="1">
    <source>
        <dbReference type="EMBL" id="CAH2102057.1"/>
    </source>
</evidence>
<dbReference type="Proteomes" id="UP001153954">
    <property type="component" value="Unassembled WGS sequence"/>
</dbReference>
<dbReference type="AlphaFoldDB" id="A0AAU9USE9"/>
<organism evidence="1 2">
    <name type="scientific">Euphydryas editha</name>
    <name type="common">Edith's checkerspot</name>
    <dbReference type="NCBI Taxonomy" id="104508"/>
    <lineage>
        <taxon>Eukaryota</taxon>
        <taxon>Metazoa</taxon>
        <taxon>Ecdysozoa</taxon>
        <taxon>Arthropoda</taxon>
        <taxon>Hexapoda</taxon>
        <taxon>Insecta</taxon>
        <taxon>Pterygota</taxon>
        <taxon>Neoptera</taxon>
        <taxon>Endopterygota</taxon>
        <taxon>Lepidoptera</taxon>
        <taxon>Glossata</taxon>
        <taxon>Ditrysia</taxon>
        <taxon>Papilionoidea</taxon>
        <taxon>Nymphalidae</taxon>
        <taxon>Nymphalinae</taxon>
        <taxon>Euphydryas</taxon>
    </lineage>
</organism>
<dbReference type="EMBL" id="CAKOGL010000025">
    <property type="protein sequence ID" value="CAH2102057.1"/>
    <property type="molecule type" value="Genomic_DNA"/>
</dbReference>
<reference evidence="1" key="1">
    <citation type="submission" date="2022-03" db="EMBL/GenBank/DDBJ databases">
        <authorList>
            <person name="Tunstrom K."/>
        </authorList>
    </citation>
    <scope>NUCLEOTIDE SEQUENCE</scope>
</reference>
<proteinExistence type="predicted"/>
<comment type="caution">
    <text evidence="1">The sequence shown here is derived from an EMBL/GenBank/DDBJ whole genome shotgun (WGS) entry which is preliminary data.</text>
</comment>
<sequence>MTSNKNSDNYQYDSKLNGLCAVVDKGLTPLNGKYRSKSLSSDKLNKSNADRAAILEDIEAQYVADKLETPGCLVINKIMEQGSHSVLNG</sequence>
<protein>
    <submittedName>
        <fullName evidence="1">Uncharacterized protein</fullName>
    </submittedName>
</protein>
<gene>
    <name evidence="1" type="ORF">EEDITHA_LOCUS16747</name>
</gene>
<accession>A0AAU9USE9</accession>